<feature type="region of interest" description="Disordered" evidence="1">
    <location>
        <begin position="29"/>
        <end position="58"/>
    </location>
</feature>
<dbReference type="KEGG" id="bayd:BSPP4475_12165"/>
<gene>
    <name evidence="2" type="ORF">BSPP4475_12165</name>
</gene>
<protein>
    <submittedName>
        <fullName evidence="2">Uncharacterized protein</fullName>
    </submittedName>
</protein>
<evidence type="ECO:0000313" key="2">
    <source>
        <dbReference type="EMBL" id="CAJ1003075.1"/>
    </source>
</evidence>
<keyword evidence="3" id="KW-1185">Reference proteome</keyword>
<reference evidence="2" key="1">
    <citation type="submission" date="2023-07" db="EMBL/GenBank/DDBJ databases">
        <authorList>
            <person name="Ivanov I."/>
            <person name="Teneva D."/>
            <person name="Stoikov I."/>
        </authorList>
    </citation>
    <scope>NUCLEOTIDE SEQUENCE</scope>
    <source>
        <strain evidence="2">4475</strain>
    </source>
</reference>
<evidence type="ECO:0000256" key="1">
    <source>
        <dbReference type="SAM" id="MobiDB-lite"/>
    </source>
</evidence>
<dbReference type="Proteomes" id="UP001189619">
    <property type="component" value="Chromosome"/>
</dbReference>
<sequence length="58" mass="6266">MGFLKGLFGKKEGSCCKVKIEEVKDTKDSVCSPNESEDCEKGDSGHEPLHSSCKCGRS</sequence>
<accession>A0AA48RCN4</accession>
<proteinExistence type="predicted"/>
<evidence type="ECO:0000313" key="3">
    <source>
        <dbReference type="Proteomes" id="UP001189619"/>
    </source>
</evidence>
<feature type="compositionally biased region" description="Basic and acidic residues" evidence="1">
    <location>
        <begin position="39"/>
        <end position="49"/>
    </location>
</feature>
<name>A0AA48RCN4_9BACL</name>
<dbReference type="EMBL" id="OY569118">
    <property type="protein sequence ID" value="CAJ1003075.1"/>
    <property type="molecule type" value="Genomic_DNA"/>
</dbReference>
<organism evidence="2 3">
    <name type="scientific">Brevibacillus aydinogluensis</name>
    <dbReference type="NCBI Taxonomy" id="927786"/>
    <lineage>
        <taxon>Bacteria</taxon>
        <taxon>Bacillati</taxon>
        <taxon>Bacillota</taxon>
        <taxon>Bacilli</taxon>
        <taxon>Bacillales</taxon>
        <taxon>Paenibacillaceae</taxon>
        <taxon>Brevibacillus</taxon>
    </lineage>
</organism>
<dbReference type="AlphaFoldDB" id="A0AA48RCN4"/>